<evidence type="ECO:0000313" key="2">
    <source>
        <dbReference type="EMBL" id="GBM49969.1"/>
    </source>
</evidence>
<feature type="compositionally biased region" description="Basic and acidic residues" evidence="1">
    <location>
        <begin position="13"/>
        <end position="23"/>
    </location>
</feature>
<gene>
    <name evidence="2" type="ORF">AVEN_34934_1</name>
</gene>
<dbReference type="EMBL" id="BGPR01001279">
    <property type="protein sequence ID" value="GBM49969.1"/>
    <property type="molecule type" value="Genomic_DNA"/>
</dbReference>
<dbReference type="AlphaFoldDB" id="A0A4Y2GBC7"/>
<proteinExistence type="predicted"/>
<feature type="compositionally biased region" description="Polar residues" evidence="1">
    <location>
        <begin position="1"/>
        <end position="12"/>
    </location>
</feature>
<keyword evidence="3" id="KW-1185">Reference proteome</keyword>
<dbReference type="Proteomes" id="UP000499080">
    <property type="component" value="Unassembled WGS sequence"/>
</dbReference>
<reference evidence="2 3" key="1">
    <citation type="journal article" date="2019" name="Sci. Rep.">
        <title>Orb-weaving spider Araneus ventricosus genome elucidates the spidroin gene catalogue.</title>
        <authorList>
            <person name="Kono N."/>
            <person name="Nakamura H."/>
            <person name="Ohtoshi R."/>
            <person name="Moran D.A.P."/>
            <person name="Shinohara A."/>
            <person name="Yoshida Y."/>
            <person name="Fujiwara M."/>
            <person name="Mori M."/>
            <person name="Tomita M."/>
            <person name="Arakawa K."/>
        </authorList>
    </citation>
    <scope>NUCLEOTIDE SEQUENCE [LARGE SCALE GENOMIC DNA]</scope>
</reference>
<evidence type="ECO:0000256" key="1">
    <source>
        <dbReference type="SAM" id="MobiDB-lite"/>
    </source>
</evidence>
<organism evidence="2 3">
    <name type="scientific">Araneus ventricosus</name>
    <name type="common">Orbweaver spider</name>
    <name type="synonym">Epeira ventricosa</name>
    <dbReference type="NCBI Taxonomy" id="182803"/>
    <lineage>
        <taxon>Eukaryota</taxon>
        <taxon>Metazoa</taxon>
        <taxon>Ecdysozoa</taxon>
        <taxon>Arthropoda</taxon>
        <taxon>Chelicerata</taxon>
        <taxon>Arachnida</taxon>
        <taxon>Araneae</taxon>
        <taxon>Araneomorphae</taxon>
        <taxon>Entelegynae</taxon>
        <taxon>Araneoidea</taxon>
        <taxon>Araneidae</taxon>
        <taxon>Araneus</taxon>
    </lineage>
</organism>
<comment type="caution">
    <text evidence="2">The sequence shown here is derived from an EMBL/GenBank/DDBJ whole genome shotgun (WGS) entry which is preliminary data.</text>
</comment>
<name>A0A4Y2GBC7_ARAVE</name>
<protein>
    <submittedName>
        <fullName evidence="2">Uncharacterized protein</fullName>
    </submittedName>
</protein>
<evidence type="ECO:0000313" key="3">
    <source>
        <dbReference type="Proteomes" id="UP000499080"/>
    </source>
</evidence>
<feature type="non-terminal residue" evidence="2">
    <location>
        <position position="23"/>
    </location>
</feature>
<sequence>MRSCHLRSSASDRVSKTAREKWS</sequence>
<accession>A0A4Y2GBC7</accession>
<feature type="region of interest" description="Disordered" evidence="1">
    <location>
        <begin position="1"/>
        <end position="23"/>
    </location>
</feature>